<protein>
    <recommendedName>
        <fullName evidence="5">Trans-1,2-dihydrobenzene-1,2-diol dehydrogenase</fullName>
        <ecNumber evidence="4">1.1.1.179</ecNumber>
        <ecNumber evidence="3">1.3.1.20</ecNumber>
    </recommendedName>
    <alternativeName>
        <fullName evidence="8">D-xylose 1-dehydrogenase</fullName>
    </alternativeName>
    <alternativeName>
        <fullName evidence="7">D-xylose-NADP dehydrogenase</fullName>
    </alternativeName>
    <alternativeName>
        <fullName evidence="6">Dimeric dihydrodiol dehydrogenase</fullName>
    </alternativeName>
</protein>
<reference evidence="13 15" key="2">
    <citation type="journal article" date="2013" name="Nature">
        <title>Insights into bilaterian evolution from three spiralian genomes.</title>
        <authorList>
            <person name="Simakov O."/>
            <person name="Marletaz F."/>
            <person name="Cho S.J."/>
            <person name="Edsinger-Gonzales E."/>
            <person name="Havlak P."/>
            <person name="Hellsten U."/>
            <person name="Kuo D.H."/>
            <person name="Larsson T."/>
            <person name="Lv J."/>
            <person name="Arendt D."/>
            <person name="Savage R."/>
            <person name="Osoegawa K."/>
            <person name="de Jong P."/>
            <person name="Grimwood J."/>
            <person name="Chapman J.A."/>
            <person name="Shapiro H."/>
            <person name="Aerts A."/>
            <person name="Otillar R.P."/>
            <person name="Terry A.Y."/>
            <person name="Boore J.L."/>
            <person name="Grigoriev I.V."/>
            <person name="Lindberg D.R."/>
            <person name="Seaver E.C."/>
            <person name="Weisblat D.A."/>
            <person name="Putnam N.H."/>
            <person name="Rokhsar D.S."/>
        </authorList>
    </citation>
    <scope>NUCLEOTIDE SEQUENCE</scope>
</reference>
<dbReference type="Gene3D" id="3.30.360.10">
    <property type="entry name" value="Dihydrodipicolinate Reductase, domain 2"/>
    <property type="match status" value="1"/>
</dbReference>
<dbReference type="GO" id="GO:0000166">
    <property type="term" value="F:nucleotide binding"/>
    <property type="evidence" value="ECO:0007669"/>
    <property type="project" value="InterPro"/>
</dbReference>
<dbReference type="GO" id="GO:0047837">
    <property type="term" value="F:D-xylose 1-dehydrogenase (NADP+) activity"/>
    <property type="evidence" value="ECO:0007669"/>
    <property type="project" value="UniProtKB-EC"/>
</dbReference>
<dbReference type="OrthoDB" id="2129491at2759"/>
<dbReference type="KEGG" id="hro:HELRODRAFT_74868"/>
<evidence type="ECO:0000256" key="6">
    <source>
        <dbReference type="ARBA" id="ARBA00042926"/>
    </source>
</evidence>
<comment type="catalytic activity">
    <reaction evidence="10">
        <text>D-xylose + NADP(+) = D-xylono-1,5-lactone + NADPH + H(+)</text>
        <dbReference type="Rhea" id="RHEA:22000"/>
        <dbReference type="ChEBI" id="CHEBI:15378"/>
        <dbReference type="ChEBI" id="CHEBI:15867"/>
        <dbReference type="ChEBI" id="CHEBI:53455"/>
        <dbReference type="ChEBI" id="CHEBI:57783"/>
        <dbReference type="ChEBI" id="CHEBI:58349"/>
        <dbReference type="EC" id="1.1.1.179"/>
    </reaction>
</comment>
<feature type="domain" description="GFO/IDH/MocA-like oxidoreductase" evidence="12">
    <location>
        <begin position="146"/>
        <end position="259"/>
    </location>
</feature>
<evidence type="ECO:0000259" key="11">
    <source>
        <dbReference type="Pfam" id="PF01408"/>
    </source>
</evidence>
<dbReference type="EC" id="1.1.1.179" evidence="4"/>
<dbReference type="InterPro" id="IPR036291">
    <property type="entry name" value="NAD(P)-bd_dom_sf"/>
</dbReference>
<dbReference type="CTD" id="20215065"/>
<evidence type="ECO:0000256" key="4">
    <source>
        <dbReference type="ARBA" id="ARBA00038984"/>
    </source>
</evidence>
<sequence>MNSINQPSIIPPSIKWGVIGTGKIAEDFCIAVQLSGLNHIVLAVASRSLDSAKKFASKFDIKICYDRYVDLYLNADIDVVYIGTVTSSHYQCTLQALQNGKPILCEKPLTTSLFQCKQLLDYAKSKNLLLVEGLWSRFLPTYDILNKALVNKTIGKITELRVNFGKKFDWNSSVQITKKDLGGGTTLGLGCYALHLACIVFNSEKPKEVTASGNLNKNGLDEKVEIKLVYANDQTALISLSTICDYQNDAVISGSKGSIILKDFWCCETIIICGKPSTKKMPNDHVATNYPKTIGFVYEIEQIGKCLNKKEIEAPQARHCDSLLVAEISDEIFNQLGICYT</sequence>
<keyword evidence="15" id="KW-1185">Reference proteome</keyword>
<dbReference type="FunCoup" id="T1G1W7">
    <property type="interactions" value="246"/>
</dbReference>
<evidence type="ECO:0000259" key="12">
    <source>
        <dbReference type="Pfam" id="PF22725"/>
    </source>
</evidence>
<evidence type="ECO:0000256" key="9">
    <source>
        <dbReference type="ARBA" id="ARBA00047423"/>
    </source>
</evidence>
<gene>
    <name evidence="14" type="primary">20215065</name>
    <name evidence="13" type="ORF">HELRODRAFT_74868</name>
</gene>
<name>T1G1W7_HELRO</name>
<dbReference type="InterPro" id="IPR050984">
    <property type="entry name" value="Gfo/Idh/MocA_domain"/>
</dbReference>
<dbReference type="HOGENOM" id="CLU_023194_7_2_1"/>
<dbReference type="SUPFAM" id="SSF55347">
    <property type="entry name" value="Glyceraldehyde-3-phosphate dehydrogenase-like, C-terminal domain"/>
    <property type="match status" value="1"/>
</dbReference>
<dbReference type="AlphaFoldDB" id="T1G1W7"/>
<comment type="catalytic activity">
    <reaction evidence="9">
        <text>(1R,2R)-1,2-dihydrobenzene-1,2-diol + NADP(+) = catechol + NADPH + H(+)</text>
        <dbReference type="Rhea" id="RHEA:16729"/>
        <dbReference type="ChEBI" id="CHEBI:10702"/>
        <dbReference type="ChEBI" id="CHEBI:15378"/>
        <dbReference type="ChEBI" id="CHEBI:18135"/>
        <dbReference type="ChEBI" id="CHEBI:57783"/>
        <dbReference type="ChEBI" id="CHEBI:58349"/>
        <dbReference type="EC" id="1.3.1.20"/>
    </reaction>
</comment>
<dbReference type="GO" id="GO:0047115">
    <property type="term" value="F:trans-1,2-dihydrobenzene-1,2-diol dehydrogenase activity"/>
    <property type="evidence" value="ECO:0007669"/>
    <property type="project" value="UniProtKB-EC"/>
</dbReference>
<reference evidence="14" key="3">
    <citation type="submission" date="2015-06" db="UniProtKB">
        <authorList>
            <consortium name="EnsemblMetazoa"/>
        </authorList>
    </citation>
    <scope>IDENTIFICATION</scope>
</reference>
<proteinExistence type="inferred from homology"/>
<dbReference type="PANTHER" id="PTHR22604:SF105">
    <property type="entry name" value="TRANS-1,2-DIHYDROBENZENE-1,2-DIOL DEHYDROGENASE"/>
    <property type="match status" value="1"/>
</dbReference>
<evidence type="ECO:0000256" key="2">
    <source>
        <dbReference type="ARBA" id="ARBA00023002"/>
    </source>
</evidence>
<dbReference type="EMBL" id="AMQM01003295">
    <property type="status" value="NOT_ANNOTATED_CDS"/>
    <property type="molecule type" value="Genomic_DNA"/>
</dbReference>
<evidence type="ECO:0000313" key="15">
    <source>
        <dbReference type="Proteomes" id="UP000015101"/>
    </source>
</evidence>
<evidence type="ECO:0000313" key="13">
    <source>
        <dbReference type="EMBL" id="ESO08619.1"/>
    </source>
</evidence>
<dbReference type="EC" id="1.3.1.20" evidence="3"/>
<evidence type="ECO:0000256" key="7">
    <source>
        <dbReference type="ARBA" id="ARBA00042988"/>
    </source>
</evidence>
<dbReference type="InterPro" id="IPR055170">
    <property type="entry name" value="GFO_IDH_MocA-like_dom"/>
</dbReference>
<dbReference type="EMBL" id="KB096080">
    <property type="protein sequence ID" value="ESO08619.1"/>
    <property type="molecule type" value="Genomic_DNA"/>
</dbReference>
<dbReference type="eggNOG" id="KOG2741">
    <property type="taxonomic scope" value="Eukaryota"/>
</dbReference>
<reference evidence="15" key="1">
    <citation type="submission" date="2012-12" db="EMBL/GenBank/DDBJ databases">
        <authorList>
            <person name="Hellsten U."/>
            <person name="Grimwood J."/>
            <person name="Chapman J.A."/>
            <person name="Shapiro H."/>
            <person name="Aerts A."/>
            <person name="Otillar R.P."/>
            <person name="Terry A.Y."/>
            <person name="Boore J.L."/>
            <person name="Simakov O."/>
            <person name="Marletaz F."/>
            <person name="Cho S.-J."/>
            <person name="Edsinger-Gonzales E."/>
            <person name="Havlak P."/>
            <person name="Kuo D.-H."/>
            <person name="Larsson T."/>
            <person name="Lv J."/>
            <person name="Arendt D."/>
            <person name="Savage R."/>
            <person name="Osoegawa K."/>
            <person name="de Jong P."/>
            <person name="Lindberg D.R."/>
            <person name="Seaver E.C."/>
            <person name="Weisblat D.A."/>
            <person name="Putnam N.H."/>
            <person name="Grigoriev I.V."/>
            <person name="Rokhsar D.S."/>
        </authorList>
    </citation>
    <scope>NUCLEOTIDE SEQUENCE</scope>
</reference>
<evidence type="ECO:0000256" key="5">
    <source>
        <dbReference type="ARBA" id="ARBA00040603"/>
    </source>
</evidence>
<dbReference type="Gene3D" id="3.40.50.720">
    <property type="entry name" value="NAD(P)-binding Rossmann-like Domain"/>
    <property type="match status" value="1"/>
</dbReference>
<dbReference type="RefSeq" id="XP_009013549.1">
    <property type="nucleotide sequence ID" value="XM_009015301.1"/>
</dbReference>
<dbReference type="PANTHER" id="PTHR22604">
    <property type="entry name" value="OXIDOREDUCTASES"/>
    <property type="match status" value="1"/>
</dbReference>
<evidence type="ECO:0000256" key="8">
    <source>
        <dbReference type="ARBA" id="ARBA00043025"/>
    </source>
</evidence>
<accession>T1G1W7</accession>
<dbReference type="InParanoid" id="T1G1W7"/>
<dbReference type="EnsemblMetazoa" id="HelroT74868">
    <property type="protein sequence ID" value="HelroP74868"/>
    <property type="gene ID" value="HelroG74868"/>
</dbReference>
<dbReference type="OMA" id="AHETGKY"/>
<dbReference type="Proteomes" id="UP000015101">
    <property type="component" value="Unassembled WGS sequence"/>
</dbReference>
<dbReference type="Pfam" id="PF01408">
    <property type="entry name" value="GFO_IDH_MocA"/>
    <property type="match status" value="1"/>
</dbReference>
<comment type="similarity">
    <text evidence="1">Belongs to the Gfo/Idh/MocA family.</text>
</comment>
<dbReference type="SUPFAM" id="SSF51735">
    <property type="entry name" value="NAD(P)-binding Rossmann-fold domains"/>
    <property type="match status" value="1"/>
</dbReference>
<dbReference type="InterPro" id="IPR000683">
    <property type="entry name" value="Gfo/Idh/MocA-like_OxRdtase_N"/>
</dbReference>
<keyword evidence="2" id="KW-0560">Oxidoreductase</keyword>
<evidence type="ECO:0000313" key="14">
    <source>
        <dbReference type="EnsemblMetazoa" id="HelroP74868"/>
    </source>
</evidence>
<evidence type="ECO:0000256" key="10">
    <source>
        <dbReference type="ARBA" id="ARBA00049233"/>
    </source>
</evidence>
<dbReference type="Pfam" id="PF22725">
    <property type="entry name" value="GFO_IDH_MocA_C3"/>
    <property type="match status" value="1"/>
</dbReference>
<evidence type="ECO:0000256" key="1">
    <source>
        <dbReference type="ARBA" id="ARBA00010928"/>
    </source>
</evidence>
<dbReference type="GeneID" id="20215065"/>
<dbReference type="STRING" id="6412.T1G1W7"/>
<evidence type="ECO:0000256" key="3">
    <source>
        <dbReference type="ARBA" id="ARBA00038853"/>
    </source>
</evidence>
<feature type="domain" description="Gfo/Idh/MocA-like oxidoreductase N-terminal" evidence="11">
    <location>
        <begin position="14"/>
        <end position="131"/>
    </location>
</feature>
<organism evidence="14 15">
    <name type="scientific">Helobdella robusta</name>
    <name type="common">Californian leech</name>
    <dbReference type="NCBI Taxonomy" id="6412"/>
    <lineage>
        <taxon>Eukaryota</taxon>
        <taxon>Metazoa</taxon>
        <taxon>Spiralia</taxon>
        <taxon>Lophotrochozoa</taxon>
        <taxon>Annelida</taxon>
        <taxon>Clitellata</taxon>
        <taxon>Hirudinea</taxon>
        <taxon>Rhynchobdellida</taxon>
        <taxon>Glossiphoniidae</taxon>
        <taxon>Helobdella</taxon>
    </lineage>
</organism>